<dbReference type="PANTHER" id="PTHR43022">
    <property type="entry name" value="PROTEIN SMF"/>
    <property type="match status" value="1"/>
</dbReference>
<dbReference type="Gene3D" id="3.40.50.450">
    <property type="match status" value="1"/>
</dbReference>
<comment type="caution">
    <text evidence="4">The sequence shown here is derived from an EMBL/GenBank/DDBJ whole genome shotgun (WGS) entry which is preliminary data.</text>
</comment>
<dbReference type="InterPro" id="IPR057666">
    <property type="entry name" value="DrpA_SLOG"/>
</dbReference>
<dbReference type="NCBIfam" id="TIGR00732">
    <property type="entry name" value="dprA"/>
    <property type="match status" value="1"/>
</dbReference>
<evidence type="ECO:0000256" key="1">
    <source>
        <dbReference type="ARBA" id="ARBA00006525"/>
    </source>
</evidence>
<dbReference type="Gene3D" id="1.10.10.10">
    <property type="entry name" value="Winged helix-like DNA-binding domain superfamily/Winged helix DNA-binding domain"/>
    <property type="match status" value="1"/>
</dbReference>
<dbReference type="SUPFAM" id="SSF102405">
    <property type="entry name" value="MCP/YpsA-like"/>
    <property type="match status" value="1"/>
</dbReference>
<proteinExistence type="inferred from homology"/>
<keyword evidence="5" id="KW-1185">Reference proteome</keyword>
<comment type="similarity">
    <text evidence="1">Belongs to the DprA/Smf family.</text>
</comment>
<protein>
    <submittedName>
        <fullName evidence="4">DNA processing protein</fullName>
    </submittedName>
</protein>
<dbReference type="InterPro" id="IPR003488">
    <property type="entry name" value="DprA"/>
</dbReference>
<reference evidence="4 5" key="1">
    <citation type="submission" date="2018-06" db="EMBL/GenBank/DDBJ databases">
        <title>Genomic Encyclopedia of Type Strains, Phase IV (KMG-IV): sequencing the most valuable type-strain genomes for metagenomic binning, comparative biology and taxonomic classification.</title>
        <authorList>
            <person name="Goeker M."/>
        </authorList>
    </citation>
    <scope>NUCLEOTIDE SEQUENCE [LARGE SCALE GENOMIC DNA]</scope>
    <source>
        <strain evidence="4 5">DSM 18048</strain>
    </source>
</reference>
<accession>A0A318S7Z5</accession>
<feature type="domain" description="DprA winged helix" evidence="3">
    <location>
        <begin position="309"/>
        <end position="365"/>
    </location>
</feature>
<dbReference type="PANTHER" id="PTHR43022:SF1">
    <property type="entry name" value="PROTEIN SMF"/>
    <property type="match status" value="1"/>
</dbReference>
<sequence length="370" mass="38510">MAFSVGTYGARMPNDSSNDELLALLTLRFTSWLGASRIEALRRHFGSASAALSASPSEWREVKGLDVRALASLGAKEARTAASEEIGKAAKQGVTLLGRGLPTYPDALEALPDPPPIVWVKGDLPTLDVVPKAIGVVGTRTASTFGKGFTRKLALDLAEAGVMVVSGLARGIDTAAHTAAIELGAPTIGVLGSGVDVVYPGENAGLARKMTVVSEHPLGTRPAPHHFPIRNRIIAALGAGSVVVEGSVTSGAMLTASSALECGRTVFAVPGRPNEPLSAGPHKLLREGAVLVERSSDIFEELGWTGGRTRTPPTLPPHLAQVYAALNGPTLLDDLAVELERSVPDVQSALMLLTLEGHVVETPGGRFERA</sequence>
<dbReference type="GO" id="GO:0009294">
    <property type="term" value="P:DNA-mediated transformation"/>
    <property type="evidence" value="ECO:0007669"/>
    <property type="project" value="InterPro"/>
</dbReference>
<evidence type="ECO:0000259" key="3">
    <source>
        <dbReference type="Pfam" id="PF17782"/>
    </source>
</evidence>
<dbReference type="AlphaFoldDB" id="A0A318S7Z5"/>
<dbReference type="Proteomes" id="UP000248326">
    <property type="component" value="Unassembled WGS sequence"/>
</dbReference>
<dbReference type="Pfam" id="PF02481">
    <property type="entry name" value="DNA_processg_A"/>
    <property type="match status" value="1"/>
</dbReference>
<dbReference type="EMBL" id="QJSX01000005">
    <property type="protein sequence ID" value="PYE54572.1"/>
    <property type="molecule type" value="Genomic_DNA"/>
</dbReference>
<evidence type="ECO:0000313" key="5">
    <source>
        <dbReference type="Proteomes" id="UP000248326"/>
    </source>
</evidence>
<gene>
    <name evidence="4" type="ORF">DES52_105212</name>
</gene>
<evidence type="ECO:0000313" key="4">
    <source>
        <dbReference type="EMBL" id="PYE54572.1"/>
    </source>
</evidence>
<feature type="domain" description="Smf/DprA SLOG" evidence="2">
    <location>
        <begin position="102"/>
        <end position="302"/>
    </location>
</feature>
<dbReference type="InterPro" id="IPR041614">
    <property type="entry name" value="DprA_WH"/>
</dbReference>
<dbReference type="Pfam" id="PF17782">
    <property type="entry name" value="WHD_DprA"/>
    <property type="match status" value="1"/>
</dbReference>
<name>A0A318S7Z5_9DEIO</name>
<organism evidence="4 5">
    <name type="scientific">Deinococcus yavapaiensis KR-236</name>
    <dbReference type="NCBI Taxonomy" id="694435"/>
    <lineage>
        <taxon>Bacteria</taxon>
        <taxon>Thermotogati</taxon>
        <taxon>Deinococcota</taxon>
        <taxon>Deinococci</taxon>
        <taxon>Deinococcales</taxon>
        <taxon>Deinococcaceae</taxon>
        <taxon>Deinococcus</taxon>
    </lineage>
</organism>
<evidence type="ECO:0000259" key="2">
    <source>
        <dbReference type="Pfam" id="PF02481"/>
    </source>
</evidence>
<dbReference type="InterPro" id="IPR036388">
    <property type="entry name" value="WH-like_DNA-bd_sf"/>
</dbReference>